<comment type="caution">
    <text evidence="1">The sequence shown here is derived from an EMBL/GenBank/DDBJ whole genome shotgun (WGS) entry which is preliminary data.</text>
</comment>
<dbReference type="RefSeq" id="WP_289840871.1">
    <property type="nucleotide sequence ID" value="NZ_CATKSH010000003.1"/>
</dbReference>
<dbReference type="Proteomes" id="UP001176960">
    <property type="component" value="Unassembled WGS sequence"/>
</dbReference>
<protein>
    <submittedName>
        <fullName evidence="1">NADH-ubiquinone oxidoreductase</fullName>
    </submittedName>
</protein>
<dbReference type="EMBL" id="CATKSH010000003">
    <property type="protein sequence ID" value="CAI9119888.1"/>
    <property type="molecule type" value="Genomic_DNA"/>
</dbReference>
<gene>
    <name evidence="1" type="ORF">LMG32879_000714</name>
</gene>
<sequence length="304" mass="32958">MSSTVHVIGANGRSGAALCRALIREGRTVIPIVRRAGNLPDDIARTCPPPRLINLEDETAAIRIALQDARCIVNTAHARHTVAILAAAPPPAILIGLGSTRKFSRWSDVHGHGVIAGEQALMSCGRAGIMLHPTMIYGASGEDNVQRLARLLRFLPVVPLPEKGRALVQPIYQEDVTRSLLAAVRKAIAGELTTPRSIVIAGPAAMPYRAFVAAVSKAAGLRDRRVLSVPAGVLMTLAPMTAHMPFLPDIRRDEIRRLLEDKAFDVTPMRQELGVAPLSLEDGLSRLFRSRFFGSRLFRHRGHA</sequence>
<reference evidence="1" key="1">
    <citation type="submission" date="2023-03" db="EMBL/GenBank/DDBJ databases">
        <authorList>
            <person name="Cleenwerck I."/>
        </authorList>
    </citation>
    <scope>NUCLEOTIDE SEQUENCE</scope>
    <source>
        <strain evidence="1">LMG 32879</strain>
    </source>
</reference>
<name>A0AA35Y352_9PROT</name>
<dbReference type="InterPro" id="IPR036291">
    <property type="entry name" value="NAD(P)-bd_dom_sf"/>
</dbReference>
<dbReference type="SUPFAM" id="SSF51735">
    <property type="entry name" value="NAD(P)-binding Rossmann-fold domains"/>
    <property type="match status" value="1"/>
</dbReference>
<dbReference type="AlphaFoldDB" id="A0AA35Y352"/>
<organism evidence="1 2">
    <name type="scientific">Brytella acorum</name>
    <dbReference type="NCBI Taxonomy" id="2959299"/>
    <lineage>
        <taxon>Bacteria</taxon>
        <taxon>Pseudomonadati</taxon>
        <taxon>Pseudomonadota</taxon>
        <taxon>Alphaproteobacteria</taxon>
        <taxon>Acetobacterales</taxon>
        <taxon>Acetobacteraceae</taxon>
        <taxon>Brytella</taxon>
    </lineage>
</organism>
<keyword evidence="2" id="KW-1185">Reference proteome</keyword>
<accession>A0AA35Y352</accession>
<dbReference type="Gene3D" id="3.40.50.720">
    <property type="entry name" value="NAD(P)-binding Rossmann-like Domain"/>
    <property type="match status" value="2"/>
</dbReference>
<evidence type="ECO:0000313" key="2">
    <source>
        <dbReference type="Proteomes" id="UP001176960"/>
    </source>
</evidence>
<proteinExistence type="predicted"/>
<evidence type="ECO:0000313" key="1">
    <source>
        <dbReference type="EMBL" id="CAI9119888.1"/>
    </source>
</evidence>